<proteinExistence type="predicted"/>
<evidence type="ECO:0000256" key="6">
    <source>
        <dbReference type="SAM" id="Phobius"/>
    </source>
</evidence>
<keyword evidence="2" id="KW-1003">Cell membrane</keyword>
<dbReference type="Gene3D" id="3.40.720.10">
    <property type="entry name" value="Alkaline Phosphatase, subunit A"/>
    <property type="match status" value="1"/>
</dbReference>
<feature type="domain" description="Sulfatase N-terminal" evidence="7">
    <location>
        <begin position="254"/>
        <end position="526"/>
    </location>
</feature>
<dbReference type="Pfam" id="PF00884">
    <property type="entry name" value="Sulfatase"/>
    <property type="match status" value="1"/>
</dbReference>
<comment type="subcellular location">
    <subcellularLocation>
        <location evidence="1">Cell membrane</location>
        <topology evidence="1">Multi-pass membrane protein</topology>
    </subcellularLocation>
</comment>
<dbReference type="AlphaFoldDB" id="A0A1I7E344"/>
<feature type="transmembrane region" description="Helical" evidence="6">
    <location>
        <begin position="129"/>
        <end position="146"/>
    </location>
</feature>
<feature type="transmembrane region" description="Helical" evidence="6">
    <location>
        <begin position="78"/>
        <end position="97"/>
    </location>
</feature>
<dbReference type="SUPFAM" id="SSF53649">
    <property type="entry name" value="Alkaline phosphatase-like"/>
    <property type="match status" value="1"/>
</dbReference>
<keyword evidence="8" id="KW-0808">Transferase</keyword>
<dbReference type="GO" id="GO:0005886">
    <property type="term" value="C:plasma membrane"/>
    <property type="evidence" value="ECO:0007669"/>
    <property type="project" value="UniProtKB-SubCell"/>
</dbReference>
<evidence type="ECO:0000256" key="4">
    <source>
        <dbReference type="ARBA" id="ARBA00022989"/>
    </source>
</evidence>
<evidence type="ECO:0000256" key="5">
    <source>
        <dbReference type="ARBA" id="ARBA00023136"/>
    </source>
</evidence>
<protein>
    <submittedName>
        <fullName evidence="8">Phosphoglycerol transferase MdoB</fullName>
    </submittedName>
</protein>
<name>A0A1I7E344_9ENTR</name>
<reference evidence="9" key="1">
    <citation type="submission" date="2016-10" db="EMBL/GenBank/DDBJ databases">
        <authorList>
            <person name="Varghese N."/>
            <person name="Submissions S."/>
        </authorList>
    </citation>
    <scope>NUCLEOTIDE SEQUENCE [LARGE SCALE GENOMIC DNA]</scope>
    <source>
        <strain evidence="9">Ah-143</strain>
    </source>
</reference>
<dbReference type="InterPro" id="IPR050448">
    <property type="entry name" value="OpgB/LTA_synthase_biosynth"/>
</dbReference>
<dbReference type="EMBL" id="FPAU01000009">
    <property type="protein sequence ID" value="SFU18339.1"/>
    <property type="molecule type" value="Genomic_DNA"/>
</dbReference>
<organism evidence="8 9">
    <name type="scientific">Kosakonia arachidis</name>
    <dbReference type="NCBI Taxonomy" id="551989"/>
    <lineage>
        <taxon>Bacteria</taxon>
        <taxon>Pseudomonadati</taxon>
        <taxon>Pseudomonadota</taxon>
        <taxon>Gammaproteobacteria</taxon>
        <taxon>Enterobacterales</taxon>
        <taxon>Enterobacteriaceae</taxon>
        <taxon>Kosakonia</taxon>
    </lineage>
</organism>
<feature type="transmembrane region" description="Helical" evidence="6">
    <location>
        <begin position="158"/>
        <end position="175"/>
    </location>
</feature>
<evidence type="ECO:0000256" key="1">
    <source>
        <dbReference type="ARBA" id="ARBA00004651"/>
    </source>
</evidence>
<evidence type="ECO:0000313" key="9">
    <source>
        <dbReference type="Proteomes" id="UP000199187"/>
    </source>
</evidence>
<dbReference type="InterPro" id="IPR000917">
    <property type="entry name" value="Sulfatase_N"/>
</dbReference>
<evidence type="ECO:0000313" key="8">
    <source>
        <dbReference type="EMBL" id="SFU18339.1"/>
    </source>
</evidence>
<sequence>MIEKLRNINLKKYSFCFIKGLIVEALCVSVIICFLKMVLGIIGDSPYGINRHEMIRMYWMSVPVIFIYLILRLINLRVLFSLYLIALVSAIISFINMTKISLTDEPLSFNDIVAGSNISLASKYLSVDNIILCAGAILTGLLLFFLDRKLKSPKSNKLAVILFLVFTTPMFFSPYSNAIGGLPDWIVENANRLTNKYDVYYISWDWPGNVKRHGLPMHLIQTSVRRSAPGLKKDNVKEYLSLRTTYAKSEPGKKTVIFILCESCWYDDNNFKDLYQPLMDNGFTAMRATSPHYGAGTANIEFEMLTGLPSTSQHLSGIIYQEYVDIFKDNTESFASALKRKNYYAFAAHNNNRSFWRRGDVYRKFGFDEFVDITQMGDVPVEIAKNKKSWQWQTDDIVLYRSALKMLREKQGKPIFMNLITMGTHGPFPHLNDSGETVYKYEVAESISRLTDFAQQVQEIDKDAVIIVYGDHKPALNKYFYEHNVLPHNLFSATGSKDEDFTFKTNATPLDLGDVPVFVKSSDQNAVAKFVQDANKKPYFCVAALADKYFISSGMFSVNYTQRHGCQDPLYSDHSGYLDLINSVPSWVYAVSLFENVKE</sequence>
<evidence type="ECO:0000256" key="3">
    <source>
        <dbReference type="ARBA" id="ARBA00022692"/>
    </source>
</evidence>
<accession>A0A1I7E344</accession>
<dbReference type="CDD" id="cd16015">
    <property type="entry name" value="LTA_synthase"/>
    <property type="match status" value="1"/>
</dbReference>
<dbReference type="PANTHER" id="PTHR47371:SF3">
    <property type="entry name" value="PHOSPHOGLYCEROL TRANSFERASE I"/>
    <property type="match status" value="1"/>
</dbReference>
<keyword evidence="5 6" id="KW-0472">Membrane</keyword>
<keyword evidence="4 6" id="KW-1133">Transmembrane helix</keyword>
<dbReference type="GO" id="GO:0016740">
    <property type="term" value="F:transferase activity"/>
    <property type="evidence" value="ECO:0007669"/>
    <property type="project" value="UniProtKB-KW"/>
</dbReference>
<gene>
    <name evidence="8" type="ORF">SAMN05192562_10943</name>
</gene>
<evidence type="ECO:0000259" key="7">
    <source>
        <dbReference type="Pfam" id="PF00884"/>
    </source>
</evidence>
<dbReference type="Proteomes" id="UP000199187">
    <property type="component" value="Unassembled WGS sequence"/>
</dbReference>
<feature type="transmembrane region" description="Helical" evidence="6">
    <location>
        <begin position="54"/>
        <end position="71"/>
    </location>
</feature>
<dbReference type="RefSeq" id="WP_090126055.1">
    <property type="nucleotide sequence ID" value="NZ_CP045300.1"/>
</dbReference>
<feature type="transmembrane region" description="Helical" evidence="6">
    <location>
        <begin position="21"/>
        <end position="42"/>
    </location>
</feature>
<dbReference type="InterPro" id="IPR017850">
    <property type="entry name" value="Alkaline_phosphatase_core_sf"/>
</dbReference>
<dbReference type="PANTHER" id="PTHR47371">
    <property type="entry name" value="LIPOTEICHOIC ACID SYNTHASE"/>
    <property type="match status" value="1"/>
</dbReference>
<keyword evidence="3 6" id="KW-0812">Transmembrane</keyword>
<evidence type="ECO:0000256" key="2">
    <source>
        <dbReference type="ARBA" id="ARBA00022475"/>
    </source>
</evidence>
<keyword evidence="9" id="KW-1185">Reference proteome</keyword>
<dbReference type="OrthoDB" id="5363296at2"/>